<accession>A0A4Y7Q022</accession>
<evidence type="ECO:0000313" key="11">
    <source>
        <dbReference type="EMBL" id="TDL20140.1"/>
    </source>
</evidence>
<dbReference type="InterPro" id="IPR044066">
    <property type="entry name" value="TRIAD_supradom"/>
</dbReference>
<dbReference type="SMART" id="SM00647">
    <property type="entry name" value="IBR"/>
    <property type="match status" value="2"/>
</dbReference>
<feature type="compositionally biased region" description="Acidic residues" evidence="9">
    <location>
        <begin position="1"/>
        <end position="19"/>
    </location>
</feature>
<dbReference type="InterPro" id="IPR013083">
    <property type="entry name" value="Znf_RING/FYVE/PHD"/>
</dbReference>
<evidence type="ECO:0000256" key="2">
    <source>
        <dbReference type="ARBA" id="ARBA00012251"/>
    </source>
</evidence>
<dbReference type="GO" id="GO:0061630">
    <property type="term" value="F:ubiquitin protein ligase activity"/>
    <property type="evidence" value="ECO:0007669"/>
    <property type="project" value="UniProtKB-EC"/>
</dbReference>
<dbReference type="PROSITE" id="PS51873">
    <property type="entry name" value="TRIAD"/>
    <property type="match status" value="1"/>
</dbReference>
<evidence type="ECO:0000259" key="10">
    <source>
        <dbReference type="PROSITE" id="PS51873"/>
    </source>
</evidence>
<organism evidence="11 12">
    <name type="scientific">Rickenella mellea</name>
    <dbReference type="NCBI Taxonomy" id="50990"/>
    <lineage>
        <taxon>Eukaryota</taxon>
        <taxon>Fungi</taxon>
        <taxon>Dikarya</taxon>
        <taxon>Basidiomycota</taxon>
        <taxon>Agaricomycotina</taxon>
        <taxon>Agaricomycetes</taxon>
        <taxon>Hymenochaetales</taxon>
        <taxon>Rickenellaceae</taxon>
        <taxon>Rickenella</taxon>
    </lineage>
</organism>
<dbReference type="STRING" id="50990.A0A4Y7Q022"/>
<dbReference type="AlphaFoldDB" id="A0A4Y7Q022"/>
<dbReference type="CDD" id="cd20356">
    <property type="entry name" value="Rcat_RBR_HHARI-like"/>
    <property type="match status" value="1"/>
</dbReference>
<proteinExistence type="predicted"/>
<evidence type="ECO:0000256" key="9">
    <source>
        <dbReference type="SAM" id="MobiDB-lite"/>
    </source>
</evidence>
<dbReference type="InterPro" id="IPR048962">
    <property type="entry name" value="ARIH1-like_UBL"/>
</dbReference>
<feature type="compositionally biased region" description="Polar residues" evidence="9">
    <location>
        <begin position="110"/>
        <end position="128"/>
    </location>
</feature>
<keyword evidence="12" id="KW-1185">Reference proteome</keyword>
<dbReference type="GO" id="GO:0016567">
    <property type="term" value="P:protein ubiquitination"/>
    <property type="evidence" value="ECO:0007669"/>
    <property type="project" value="InterPro"/>
</dbReference>
<dbReference type="GO" id="GO:0008270">
    <property type="term" value="F:zinc ion binding"/>
    <property type="evidence" value="ECO:0007669"/>
    <property type="project" value="UniProtKB-KW"/>
</dbReference>
<dbReference type="EC" id="2.3.2.31" evidence="2"/>
<reference evidence="11 12" key="1">
    <citation type="submission" date="2018-06" db="EMBL/GenBank/DDBJ databases">
        <title>A transcriptomic atlas of mushroom development highlights an independent origin of complex multicellularity.</title>
        <authorList>
            <consortium name="DOE Joint Genome Institute"/>
            <person name="Krizsan K."/>
            <person name="Almasi E."/>
            <person name="Merenyi Z."/>
            <person name="Sahu N."/>
            <person name="Viragh M."/>
            <person name="Koszo T."/>
            <person name="Mondo S."/>
            <person name="Kiss B."/>
            <person name="Balint B."/>
            <person name="Kues U."/>
            <person name="Barry K."/>
            <person name="Hegedus J.C."/>
            <person name="Henrissat B."/>
            <person name="Johnson J."/>
            <person name="Lipzen A."/>
            <person name="Ohm R."/>
            <person name="Nagy I."/>
            <person name="Pangilinan J."/>
            <person name="Yan J."/>
            <person name="Xiong Y."/>
            <person name="Grigoriev I.V."/>
            <person name="Hibbett D.S."/>
            <person name="Nagy L.G."/>
        </authorList>
    </citation>
    <scope>NUCLEOTIDE SEQUENCE [LARGE SCALE GENOMIC DNA]</scope>
    <source>
        <strain evidence="11 12">SZMC22713</strain>
    </source>
</reference>
<evidence type="ECO:0000313" key="12">
    <source>
        <dbReference type="Proteomes" id="UP000294933"/>
    </source>
</evidence>
<sequence length="505" mass="58191">MSDLSNDSDIEDFDSDYHDEDDHQASQLAELNRNRGKKPDALPPHESVSPERLRARVDREIEEVVDILGVEHPIASILLLHFRWNKDRIIERYMDSPNSVLKEIGEPDVQASQGTSSPPSKRLRSTSPSSERVCGVCFDEGTLLHLKCGHRFCDLCWAAYATTQVKDEGRYILRCMGSKCQMPAYESFIKGIVDEQCFERYQTLILQSYVAANPDYRFCPHPSCTETVYCQGARGSLLLTQVPTVKCRADHTFCFGCGLDSSHRPAICKIASMWIDAKEDSGTSQWIKANTRTCPKCNNSIEKSGGCNRMLCRQCKYQFCWMCMKNWDVHGYNNSVCNAFVEPEKDANMTEAAVKLERWLFYFDRFNNHELSSRLDQELCERTQEKMVEIQEASDLSWIQTKFMQTAVDELTRCRFTLKWTYAMAHFLAKGNQKEMFEDIQADLERAVEQLSQMLDEPITKETIKELRQRVTDKTVYVTKRHEVVLDDVAKGLMEGQWEWTVPLD</sequence>
<feature type="region of interest" description="Disordered" evidence="9">
    <location>
        <begin position="1"/>
        <end position="54"/>
    </location>
</feature>
<evidence type="ECO:0000256" key="3">
    <source>
        <dbReference type="ARBA" id="ARBA00022679"/>
    </source>
</evidence>
<evidence type="ECO:0000256" key="7">
    <source>
        <dbReference type="ARBA" id="ARBA00022786"/>
    </source>
</evidence>
<dbReference type="Pfam" id="PF19422">
    <property type="entry name" value="Ariadne"/>
    <property type="match status" value="1"/>
</dbReference>
<dbReference type="PANTHER" id="PTHR11685">
    <property type="entry name" value="RBR FAMILY RING FINGER AND IBR DOMAIN-CONTAINING"/>
    <property type="match status" value="1"/>
</dbReference>
<dbReference type="FunFam" id="1.20.120.1750:FF:000007">
    <property type="entry name" value="RBR-type E3 ubiquitin transferase"/>
    <property type="match status" value="1"/>
</dbReference>
<dbReference type="VEuPathDB" id="FungiDB:BD410DRAFT_791225"/>
<keyword evidence="3" id="KW-0808">Transferase</keyword>
<dbReference type="Gene3D" id="3.30.40.10">
    <property type="entry name" value="Zinc/RING finger domain, C3HC4 (zinc finger)"/>
    <property type="match status" value="1"/>
</dbReference>
<evidence type="ECO:0000256" key="6">
    <source>
        <dbReference type="ARBA" id="ARBA00022771"/>
    </source>
</evidence>
<dbReference type="Pfam" id="PF01485">
    <property type="entry name" value="IBR"/>
    <property type="match status" value="1"/>
</dbReference>
<gene>
    <name evidence="11" type="ORF">BD410DRAFT_791225</name>
</gene>
<dbReference type="InterPro" id="IPR031127">
    <property type="entry name" value="E3_UB_ligase_RBR"/>
</dbReference>
<dbReference type="InterPro" id="IPR045840">
    <property type="entry name" value="Ariadne"/>
</dbReference>
<keyword evidence="6" id="KW-0863">Zinc-finger</keyword>
<dbReference type="Pfam" id="PF21235">
    <property type="entry name" value="UBA_ARI1"/>
    <property type="match status" value="1"/>
</dbReference>
<dbReference type="SUPFAM" id="SSF57850">
    <property type="entry name" value="RING/U-box"/>
    <property type="match status" value="3"/>
</dbReference>
<dbReference type="Pfam" id="PF22191">
    <property type="entry name" value="IBR_1"/>
    <property type="match status" value="1"/>
</dbReference>
<dbReference type="EMBL" id="ML170190">
    <property type="protein sequence ID" value="TDL20140.1"/>
    <property type="molecule type" value="Genomic_DNA"/>
</dbReference>
<comment type="catalytic activity">
    <reaction evidence="1">
        <text>[E2 ubiquitin-conjugating enzyme]-S-ubiquitinyl-L-cysteine + [acceptor protein]-L-lysine = [E2 ubiquitin-conjugating enzyme]-L-cysteine + [acceptor protein]-N(6)-ubiquitinyl-L-lysine.</text>
        <dbReference type="EC" id="2.3.2.31"/>
    </reaction>
</comment>
<keyword evidence="8" id="KW-0862">Zinc</keyword>
<dbReference type="OrthoDB" id="10009520at2759"/>
<evidence type="ECO:0000256" key="4">
    <source>
        <dbReference type="ARBA" id="ARBA00022723"/>
    </source>
</evidence>
<dbReference type="Proteomes" id="UP000294933">
    <property type="component" value="Unassembled WGS sequence"/>
</dbReference>
<dbReference type="Gene3D" id="1.20.120.1750">
    <property type="match status" value="1"/>
</dbReference>
<dbReference type="InterPro" id="IPR002867">
    <property type="entry name" value="IBR_dom"/>
</dbReference>
<keyword evidence="4" id="KW-0479">Metal-binding</keyword>
<evidence type="ECO:0000256" key="1">
    <source>
        <dbReference type="ARBA" id="ARBA00001798"/>
    </source>
</evidence>
<feature type="domain" description="RING-type" evidence="10">
    <location>
        <begin position="130"/>
        <end position="341"/>
    </location>
</feature>
<keyword evidence="5" id="KW-0677">Repeat</keyword>
<evidence type="ECO:0000256" key="8">
    <source>
        <dbReference type="ARBA" id="ARBA00022833"/>
    </source>
</evidence>
<evidence type="ECO:0000256" key="5">
    <source>
        <dbReference type="ARBA" id="ARBA00022737"/>
    </source>
</evidence>
<keyword evidence="7" id="KW-0833">Ubl conjugation pathway</keyword>
<feature type="region of interest" description="Disordered" evidence="9">
    <location>
        <begin position="104"/>
        <end position="128"/>
    </location>
</feature>
<name>A0A4Y7Q022_9AGAM</name>
<dbReference type="CDD" id="cd20346">
    <property type="entry name" value="BRcat_RBR_ANKIB1"/>
    <property type="match status" value="1"/>
</dbReference>
<protein>
    <recommendedName>
        <fullName evidence="2">RBR-type E3 ubiquitin transferase</fullName>
        <ecNumber evidence="2">2.3.2.31</ecNumber>
    </recommendedName>
</protein>